<reference evidence="1 2" key="1">
    <citation type="submission" date="2022-10" db="EMBL/GenBank/DDBJ databases">
        <title>Comparative genomics and taxonomic characterization of three novel marine species of genus Reichenbachiella exhibiting antioxidant and polysaccharide degradation activities.</title>
        <authorList>
            <person name="Muhammad N."/>
            <person name="Lee Y.-J."/>
            <person name="Ko J."/>
            <person name="Kim S.-G."/>
        </authorList>
    </citation>
    <scope>NUCLEOTIDE SEQUENCE [LARGE SCALE GENOMIC DNA]</scope>
    <source>
        <strain evidence="1 2">ABR2-5</strain>
    </source>
</reference>
<name>A0ABT3CZK1_9BACT</name>
<comment type="caution">
    <text evidence="1">The sequence shown here is derived from an EMBL/GenBank/DDBJ whole genome shotgun (WGS) entry which is preliminary data.</text>
</comment>
<protein>
    <submittedName>
        <fullName evidence="1">Uncharacterized protein</fullName>
    </submittedName>
</protein>
<dbReference type="EMBL" id="JAOYOD010000001">
    <property type="protein sequence ID" value="MCV9388633.1"/>
    <property type="molecule type" value="Genomic_DNA"/>
</dbReference>
<dbReference type="Proteomes" id="UP001300692">
    <property type="component" value="Unassembled WGS sequence"/>
</dbReference>
<accession>A0ABT3CZK1</accession>
<sequence>MKTEFIWYNPAEKEYQFGDKNEYMAIIKNSNQSENFVILDSFDDINGAFRQKLISRLRFLNSIRKTDIFEFI</sequence>
<keyword evidence="2" id="KW-1185">Reference proteome</keyword>
<evidence type="ECO:0000313" key="2">
    <source>
        <dbReference type="Proteomes" id="UP001300692"/>
    </source>
</evidence>
<gene>
    <name evidence="1" type="ORF">N7U62_18245</name>
</gene>
<evidence type="ECO:0000313" key="1">
    <source>
        <dbReference type="EMBL" id="MCV9388633.1"/>
    </source>
</evidence>
<dbReference type="RefSeq" id="WP_264139517.1">
    <property type="nucleotide sequence ID" value="NZ_JAOYOD010000001.1"/>
</dbReference>
<proteinExistence type="predicted"/>
<organism evidence="1 2">
    <name type="scientific">Reichenbachiella ulvae</name>
    <dbReference type="NCBI Taxonomy" id="2980104"/>
    <lineage>
        <taxon>Bacteria</taxon>
        <taxon>Pseudomonadati</taxon>
        <taxon>Bacteroidota</taxon>
        <taxon>Cytophagia</taxon>
        <taxon>Cytophagales</taxon>
        <taxon>Reichenbachiellaceae</taxon>
        <taxon>Reichenbachiella</taxon>
    </lineage>
</organism>